<protein>
    <recommendedName>
        <fullName evidence="1">UDENN domain-containing protein</fullName>
    </recommendedName>
</protein>
<keyword evidence="3" id="KW-1185">Reference proteome</keyword>
<accession>A0A1J4J2J7</accession>
<dbReference type="PANTHER" id="PTHR15288:SF0">
    <property type="entry name" value="UDENN DOMAIN-CONTAINING PROTEIN"/>
    <property type="match status" value="1"/>
</dbReference>
<proteinExistence type="predicted"/>
<evidence type="ECO:0000313" key="3">
    <source>
        <dbReference type="Proteomes" id="UP000179807"/>
    </source>
</evidence>
<evidence type="ECO:0000313" key="2">
    <source>
        <dbReference type="EMBL" id="OHS92961.1"/>
    </source>
</evidence>
<dbReference type="EMBL" id="MLAK01001448">
    <property type="protein sequence ID" value="OHS92961.1"/>
    <property type="molecule type" value="Genomic_DNA"/>
</dbReference>
<gene>
    <name evidence="2" type="ORF">TRFO_12145</name>
</gene>
<dbReference type="InterPro" id="IPR001194">
    <property type="entry name" value="cDENN_dom"/>
</dbReference>
<dbReference type="Proteomes" id="UP000179807">
    <property type="component" value="Unassembled WGS sequence"/>
</dbReference>
<dbReference type="Gene3D" id="3.40.50.11500">
    <property type="match status" value="1"/>
</dbReference>
<dbReference type="Gene3D" id="3.30.450.200">
    <property type="match status" value="1"/>
</dbReference>
<sequence length="554" mass="64744">MMILNFLSTYLVFYENEMFFHKKLPFRLFFQMIQGIRPYPSCSKIPLNNPRIQQRIEQRRKFHETFNSSMIFRTESNNRKVFKHFLIFGAPPNIENEDDVKPELLFVYPSNELIFSLADIPIIQNFCFPNGFKRSNKEFSTNNTVSTEFIMFLSGSNLYGVCSHCLVNPQRIPFFASEKSAKYPFCYCMLTKYPIFSVQFEFLFYFARLIDRIVDPAGARIFIEEKTILNEDNNFENLTQRHNFAYWKGTHLPHTIKMELYSMYNVYKQTSEEFGVQIDLSNDIKVLVPPWLDFNEYIACSTFDILFSLMSVSDIVRIFTAVLLECQTIFYSENLNTVTLSVLAIKALLHPFEINNALLPILYESMYDLINSPCPYIYGISELPPDFEVSEGQVFVNLDKGTVESDCIIQLPDNEAFIKEISNVLEQYSKYISVPSVNNHRKYIKFIKNAHVYSRPLHSLLMYPTKYLIHPKVARKIIKIFSKKVYGGLEDLIKPYFVTDTTDPQNPVSIFDLDFFLSKGVHPFYAAFSNSTFFNSFVDDLTDKMMDEKSLRNL</sequence>
<evidence type="ECO:0000259" key="1">
    <source>
        <dbReference type="PROSITE" id="PS50211"/>
    </source>
</evidence>
<dbReference type="InterPro" id="IPR051942">
    <property type="entry name" value="DENN_domain_containing_2"/>
</dbReference>
<name>A0A1J4J2J7_9EUKA</name>
<reference evidence="2" key="1">
    <citation type="submission" date="2016-10" db="EMBL/GenBank/DDBJ databases">
        <authorList>
            <person name="Benchimol M."/>
            <person name="Almeida L.G."/>
            <person name="Vasconcelos A.T."/>
            <person name="Perreira-Neves A."/>
            <person name="Rosa I.A."/>
            <person name="Tasca T."/>
            <person name="Bogo M.R."/>
            <person name="de Souza W."/>
        </authorList>
    </citation>
    <scope>NUCLEOTIDE SEQUENCE [LARGE SCALE GENOMIC DNA]</scope>
    <source>
        <strain evidence="2">K</strain>
    </source>
</reference>
<organism evidence="2 3">
    <name type="scientific">Tritrichomonas foetus</name>
    <dbReference type="NCBI Taxonomy" id="1144522"/>
    <lineage>
        <taxon>Eukaryota</taxon>
        <taxon>Metamonada</taxon>
        <taxon>Parabasalia</taxon>
        <taxon>Tritrichomonadida</taxon>
        <taxon>Tritrichomonadidae</taxon>
        <taxon>Tritrichomonas</taxon>
    </lineage>
</organism>
<dbReference type="VEuPathDB" id="TrichDB:TRFO_12145"/>
<dbReference type="PROSITE" id="PS50211">
    <property type="entry name" value="DENN"/>
    <property type="match status" value="1"/>
</dbReference>
<dbReference type="SMART" id="SM00799">
    <property type="entry name" value="DENN"/>
    <property type="match status" value="1"/>
</dbReference>
<dbReference type="GeneID" id="94831162"/>
<comment type="caution">
    <text evidence="2">The sequence shown here is derived from an EMBL/GenBank/DDBJ whole genome shotgun (WGS) entry which is preliminary data.</text>
</comment>
<dbReference type="InterPro" id="IPR043153">
    <property type="entry name" value="DENN_C"/>
</dbReference>
<feature type="domain" description="UDENN" evidence="1">
    <location>
        <begin position="84"/>
        <end position="548"/>
    </location>
</feature>
<dbReference type="Pfam" id="PF02141">
    <property type="entry name" value="DENN"/>
    <property type="match status" value="1"/>
</dbReference>
<dbReference type="OrthoDB" id="6019893at2759"/>
<dbReference type="RefSeq" id="XP_068346098.1">
    <property type="nucleotide sequence ID" value="XM_068496458.1"/>
</dbReference>
<dbReference type="AlphaFoldDB" id="A0A1J4J2J7"/>
<dbReference type="InterPro" id="IPR037516">
    <property type="entry name" value="Tripartite_DENN"/>
</dbReference>
<dbReference type="PANTHER" id="PTHR15288">
    <property type="entry name" value="DENN DOMAIN-CONTAINING PROTEIN 2"/>
    <property type="match status" value="1"/>
</dbReference>